<dbReference type="SUPFAM" id="SSF52540">
    <property type="entry name" value="P-loop containing nucleoside triphosphate hydrolases"/>
    <property type="match status" value="1"/>
</dbReference>
<keyword evidence="7" id="KW-1185">Reference proteome</keyword>
<evidence type="ECO:0000313" key="7">
    <source>
        <dbReference type="Proteomes" id="UP000186058"/>
    </source>
</evidence>
<dbReference type="SMART" id="SM00382">
    <property type="entry name" value="AAA"/>
    <property type="match status" value="1"/>
</dbReference>
<evidence type="ECO:0000259" key="5">
    <source>
        <dbReference type="PROSITE" id="PS50893"/>
    </source>
</evidence>
<evidence type="ECO:0000256" key="1">
    <source>
        <dbReference type="ARBA" id="ARBA00005417"/>
    </source>
</evidence>
<dbReference type="Gene3D" id="3.40.50.300">
    <property type="entry name" value="P-loop containing nucleotide triphosphate hydrolases"/>
    <property type="match status" value="1"/>
</dbReference>
<dbReference type="EMBL" id="LVWI01000103">
    <property type="protein sequence ID" value="OKP77658.1"/>
    <property type="molecule type" value="Genomic_DNA"/>
</dbReference>
<protein>
    <submittedName>
        <fullName evidence="6">Multidrug ABC transporter ATP-binding protein</fullName>
    </submittedName>
</protein>
<dbReference type="InterPro" id="IPR017871">
    <property type="entry name" value="ABC_transporter-like_CS"/>
</dbReference>
<dbReference type="InterPro" id="IPR017911">
    <property type="entry name" value="MacB-like_ATP-bd"/>
</dbReference>
<comment type="caution">
    <text evidence="6">The sequence shown here is derived from an EMBL/GenBank/DDBJ whole genome shotgun (WGS) entry which is preliminary data.</text>
</comment>
<dbReference type="Pfam" id="PF00005">
    <property type="entry name" value="ABC_tran"/>
    <property type="match status" value="1"/>
</dbReference>
<dbReference type="InterPro" id="IPR003439">
    <property type="entry name" value="ABC_transporter-like_ATP-bd"/>
</dbReference>
<name>A0ABX3EHL2_9BACL</name>
<dbReference type="CDD" id="cd03255">
    <property type="entry name" value="ABC_MJ0796_LolCDE_FtsE"/>
    <property type="match status" value="1"/>
</dbReference>
<dbReference type="PROSITE" id="PS50893">
    <property type="entry name" value="ABC_TRANSPORTER_2"/>
    <property type="match status" value="1"/>
</dbReference>
<feature type="domain" description="ABC transporter" evidence="5">
    <location>
        <begin position="12"/>
        <end position="253"/>
    </location>
</feature>
<dbReference type="InterPro" id="IPR027417">
    <property type="entry name" value="P-loop_NTPase"/>
</dbReference>
<accession>A0ABX3EHL2</accession>
<comment type="similarity">
    <text evidence="1">Belongs to the ABC transporter superfamily.</text>
</comment>
<organism evidence="6 7">
    <name type="scientific">Paenibacillus helianthi</name>
    <dbReference type="NCBI Taxonomy" id="1349432"/>
    <lineage>
        <taxon>Bacteria</taxon>
        <taxon>Bacillati</taxon>
        <taxon>Bacillota</taxon>
        <taxon>Bacilli</taxon>
        <taxon>Bacillales</taxon>
        <taxon>Paenibacillaceae</taxon>
        <taxon>Paenibacillus</taxon>
    </lineage>
</organism>
<dbReference type="InterPro" id="IPR003593">
    <property type="entry name" value="AAA+_ATPase"/>
</dbReference>
<keyword evidence="4 6" id="KW-0067">ATP-binding</keyword>
<dbReference type="Proteomes" id="UP000186058">
    <property type="component" value="Unassembled WGS sequence"/>
</dbReference>
<proteinExistence type="inferred from homology"/>
<reference evidence="6 7" key="1">
    <citation type="submission" date="2016-03" db="EMBL/GenBank/DDBJ databases">
        <authorList>
            <person name="Sant'Anna F.H."/>
            <person name="Ambrosini A."/>
            <person name="Souza R."/>
            <person name="Bach E."/>
            <person name="Fernandes G."/>
            <person name="Balsanelli E."/>
            <person name="Baura V.A."/>
            <person name="Souza E.M."/>
            <person name="Passaglia L."/>
        </authorList>
    </citation>
    <scope>NUCLEOTIDE SEQUENCE [LARGE SCALE GENOMIC DNA]</scope>
    <source>
        <strain evidence="6 7">P26E</strain>
    </source>
</reference>
<evidence type="ECO:0000256" key="3">
    <source>
        <dbReference type="ARBA" id="ARBA00022741"/>
    </source>
</evidence>
<keyword evidence="3" id="KW-0547">Nucleotide-binding</keyword>
<evidence type="ECO:0000256" key="2">
    <source>
        <dbReference type="ARBA" id="ARBA00022448"/>
    </source>
</evidence>
<dbReference type="PANTHER" id="PTHR42798:SF7">
    <property type="entry name" value="ALPHA-D-RIBOSE 1-METHYLPHOSPHONATE 5-TRIPHOSPHATE SYNTHASE SUBUNIT PHNL"/>
    <property type="match status" value="1"/>
</dbReference>
<evidence type="ECO:0000313" key="6">
    <source>
        <dbReference type="EMBL" id="OKP77658.1"/>
    </source>
</evidence>
<evidence type="ECO:0000256" key="4">
    <source>
        <dbReference type="ARBA" id="ARBA00022840"/>
    </source>
</evidence>
<keyword evidence="2" id="KW-0813">Transport</keyword>
<dbReference type="GO" id="GO:0005524">
    <property type="term" value="F:ATP binding"/>
    <property type="evidence" value="ECO:0007669"/>
    <property type="project" value="UniProtKB-KW"/>
</dbReference>
<dbReference type="PANTHER" id="PTHR42798">
    <property type="entry name" value="LIPOPROTEIN-RELEASING SYSTEM ATP-BINDING PROTEIN LOLD"/>
    <property type="match status" value="1"/>
</dbReference>
<gene>
    <name evidence="6" type="ORF">A3844_29615</name>
</gene>
<sequence>MKKGDEPVSIVLEVKEVKKIYGVQNGGNSTVALDSISFIVEKGDFIGIMGPSGSGKTTLLNILSGIGKPSYGEVFIGGKNITSLDKNEMSLFRRQHLGFVFQEFNLMDSLTLKENIMLPMILDKKDKEQMEAKSEEIMKLFGINEIAGKYPYNISGGQQQRVAVSRALVNDPDIIFADEPTGNLDSKSSSAVMKCIARMNQERESTILMVTHDAFAASFCKKIIFIKDGAICMEIVSSGVRKAFFDQILDCLAIIGGERNDL</sequence>
<dbReference type="PROSITE" id="PS00211">
    <property type="entry name" value="ABC_TRANSPORTER_1"/>
    <property type="match status" value="1"/>
</dbReference>